<evidence type="ECO:0000313" key="3">
    <source>
        <dbReference type="EnsemblMetazoa" id="ADAC002543-PA"/>
    </source>
</evidence>
<organism evidence="2">
    <name type="scientific">Anopheles darlingi</name>
    <name type="common">Mosquito</name>
    <dbReference type="NCBI Taxonomy" id="43151"/>
    <lineage>
        <taxon>Eukaryota</taxon>
        <taxon>Metazoa</taxon>
        <taxon>Ecdysozoa</taxon>
        <taxon>Arthropoda</taxon>
        <taxon>Hexapoda</taxon>
        <taxon>Insecta</taxon>
        <taxon>Pterygota</taxon>
        <taxon>Neoptera</taxon>
        <taxon>Endopterygota</taxon>
        <taxon>Diptera</taxon>
        <taxon>Nematocera</taxon>
        <taxon>Culicoidea</taxon>
        <taxon>Culicidae</taxon>
        <taxon>Anophelinae</taxon>
        <taxon>Anopheles</taxon>
    </lineage>
</organism>
<dbReference type="Proteomes" id="UP000000673">
    <property type="component" value="Unassembled WGS sequence"/>
</dbReference>
<feature type="region of interest" description="Disordered" evidence="1">
    <location>
        <begin position="101"/>
        <end position="127"/>
    </location>
</feature>
<keyword evidence="4" id="KW-1185">Reference proteome</keyword>
<accession>W5JQV3</accession>
<reference evidence="2 4" key="1">
    <citation type="journal article" date="2010" name="BMC Genomics">
        <title>Combination of measures distinguishes pre-miRNAs from other stem-loops in the genome of the newly sequenced Anopheles darlingi.</title>
        <authorList>
            <person name="Mendes N.D."/>
            <person name="Freitas A.T."/>
            <person name="Vasconcelos A.T."/>
            <person name="Sagot M.F."/>
        </authorList>
    </citation>
    <scope>NUCLEOTIDE SEQUENCE</scope>
</reference>
<dbReference type="VEuPathDB" id="VectorBase:ADAR2_008849"/>
<name>W5JQV3_ANODA</name>
<sequence>MPEDGEIHREWLERRAAKRLNASGIALTTPRTAYMRKLIKFKNENEPLSENDVSFVPHFEMGGGNGAVGIDNGADVGYPPRPEKELLTGDAERYRYEIVSEHEAAPTEASSKEKSRASSQSASEPTNPLVYVIQPAVEIPTENLDRHHTAYEVTKSIGAATQKTEMTERIDATVKASHNANQNPNVENEPVAEADDSTSASDGDFRDQQCTSFNNQSFEGKRYIWEAFVKAQ</sequence>
<evidence type="ECO:0000313" key="4">
    <source>
        <dbReference type="Proteomes" id="UP000000673"/>
    </source>
</evidence>
<reference evidence="2" key="3">
    <citation type="journal article" date="2013" name="Nucleic Acids Res.">
        <title>The genome of Anopheles darlingi, the main neotropical malaria vector.</title>
        <authorList>
            <person name="Marinotti O."/>
            <person name="Cerqueira G.C."/>
            <person name="de Almeida L.G."/>
            <person name="Ferro M.I."/>
            <person name="Loreto E.L."/>
            <person name="Zaha A."/>
            <person name="Teixeira S.M."/>
            <person name="Wespiser A.R."/>
            <person name="Almeida E Silva A."/>
            <person name="Schlindwein A.D."/>
            <person name="Pacheco A.C."/>
            <person name="Silva A.L."/>
            <person name="Graveley B.R."/>
            <person name="Walenz B.P."/>
            <person name="Lima Bde A."/>
            <person name="Ribeiro C.A."/>
            <person name="Nunes-Silva C.G."/>
            <person name="de Carvalho C.R."/>
            <person name="Soares C.M."/>
            <person name="de Menezes C.B."/>
            <person name="Matiolli C."/>
            <person name="Caffrey D."/>
            <person name="Araujo D.A."/>
            <person name="de Oliveira D.M."/>
            <person name="Golenbock D."/>
            <person name="Grisard E.C."/>
            <person name="Fantinatti-Garboggini F."/>
            <person name="de Carvalho F.M."/>
            <person name="Barcellos F.G."/>
            <person name="Prosdocimi F."/>
            <person name="May G."/>
            <person name="Azevedo Junior G.M."/>
            <person name="Guimaraes G.M."/>
            <person name="Goldman G.H."/>
            <person name="Padilha I.Q."/>
            <person name="Batista Jda S."/>
            <person name="Ferro J.A."/>
            <person name="Ribeiro J.M."/>
            <person name="Fietto J.L."/>
            <person name="Dabbas K.M."/>
            <person name="Cerdeira L."/>
            <person name="Agnez-Lima L.F."/>
            <person name="Brocchi M."/>
            <person name="de Carvalho M.O."/>
            <person name="Teixeira Mde M."/>
            <person name="Diniz Maia Mde M."/>
            <person name="Goldman M.H."/>
            <person name="Cruz Schneider M.P."/>
            <person name="Felipe M.S."/>
            <person name="Hungria M."/>
            <person name="Nicolas M.F."/>
            <person name="Pereira M."/>
            <person name="Montes M.A."/>
            <person name="Cantao M.E."/>
            <person name="Vincentz M."/>
            <person name="Rafael M.S."/>
            <person name="Silverman N."/>
            <person name="Stoco P.H."/>
            <person name="Souza R.C."/>
            <person name="Vicentini R."/>
            <person name="Gazzinelli R.T."/>
            <person name="Neves Rde O."/>
            <person name="Silva R."/>
            <person name="Astolfi-Filho S."/>
            <person name="Maciel T.E."/>
            <person name="Urmenyi T.P."/>
            <person name="Tadei W.P."/>
            <person name="Camargo E.P."/>
            <person name="de Vasconcelos A.T."/>
        </authorList>
    </citation>
    <scope>NUCLEOTIDE SEQUENCE</scope>
</reference>
<proteinExistence type="predicted"/>
<feature type="region of interest" description="Disordered" evidence="1">
    <location>
        <begin position="174"/>
        <end position="213"/>
    </location>
</feature>
<evidence type="ECO:0000313" key="2">
    <source>
        <dbReference type="EMBL" id="ETN65683.1"/>
    </source>
</evidence>
<dbReference type="EnsemblMetazoa" id="ADAC002543-RA">
    <property type="protein sequence ID" value="ADAC002543-PA"/>
    <property type="gene ID" value="ADAC002543"/>
</dbReference>
<reference evidence="3" key="4">
    <citation type="submission" date="2015-06" db="UniProtKB">
        <authorList>
            <consortium name="EnsemblMetazoa"/>
        </authorList>
    </citation>
    <scope>IDENTIFICATION</scope>
</reference>
<feature type="compositionally biased region" description="Basic and acidic residues" evidence="1">
    <location>
        <begin position="101"/>
        <end position="116"/>
    </location>
</feature>
<dbReference type="HOGENOM" id="CLU_1195729_0_0_1"/>
<feature type="compositionally biased region" description="Polar residues" evidence="1">
    <location>
        <begin position="176"/>
        <end position="186"/>
    </location>
</feature>
<dbReference type="EMBL" id="ADMH02000603">
    <property type="protein sequence ID" value="ETN65683.1"/>
    <property type="molecule type" value="Genomic_DNA"/>
</dbReference>
<protein>
    <submittedName>
        <fullName evidence="2 3">Uncharacterized protein</fullName>
    </submittedName>
</protein>
<evidence type="ECO:0000256" key="1">
    <source>
        <dbReference type="SAM" id="MobiDB-lite"/>
    </source>
</evidence>
<gene>
    <name evidence="2" type="ORF">AND_002543</name>
</gene>
<dbReference type="AlphaFoldDB" id="W5JQV3"/>
<dbReference type="VEuPathDB" id="VectorBase:ADAC002543"/>
<reference evidence="2" key="2">
    <citation type="submission" date="2010-05" db="EMBL/GenBank/DDBJ databases">
        <authorList>
            <person name="Almeida L.G."/>
            <person name="Nicolas M.F."/>
            <person name="Souza R.C."/>
            <person name="Vasconcelos A.T.R."/>
        </authorList>
    </citation>
    <scope>NUCLEOTIDE SEQUENCE</scope>
</reference>